<dbReference type="PANTHER" id="PTHR43685">
    <property type="entry name" value="GLYCOSYLTRANSFERASE"/>
    <property type="match status" value="1"/>
</dbReference>
<dbReference type="InterPro" id="IPR050834">
    <property type="entry name" value="Glycosyltransf_2"/>
</dbReference>
<comment type="caution">
    <text evidence="5">The sequence shown here is derived from an EMBL/GenBank/DDBJ whole genome shotgun (WGS) entry which is preliminary data.</text>
</comment>
<dbReference type="Gene3D" id="3.90.550.10">
    <property type="entry name" value="Spore Coat Polysaccharide Biosynthesis Protein SpsA, Chain A"/>
    <property type="match status" value="1"/>
</dbReference>
<evidence type="ECO:0000256" key="2">
    <source>
        <dbReference type="ARBA" id="ARBA00022676"/>
    </source>
</evidence>
<evidence type="ECO:0000256" key="3">
    <source>
        <dbReference type="ARBA" id="ARBA00022679"/>
    </source>
</evidence>
<keyword evidence="2" id="KW-0328">Glycosyltransferase</keyword>
<reference evidence="5 6" key="1">
    <citation type="submission" date="2018-10" db="EMBL/GenBank/DDBJ databases">
        <title>Kocuria tytonicola, new bacteria from the preen glands of American barn owls (Tyto furcata).</title>
        <authorList>
            <person name="Braun M.S."/>
            <person name="Wang E."/>
            <person name="Zimmermann S."/>
            <person name="Boutin S."/>
            <person name="Wagner H."/>
            <person name="Wink M."/>
        </authorList>
    </citation>
    <scope>NUCLEOTIDE SEQUENCE [LARGE SCALE GENOMIC DNA]</scope>
    <source>
        <strain evidence="5 6">473</strain>
    </source>
</reference>
<dbReference type="Proteomes" id="UP000277871">
    <property type="component" value="Unassembled WGS sequence"/>
</dbReference>
<evidence type="ECO:0000259" key="4">
    <source>
        <dbReference type="Pfam" id="PF00535"/>
    </source>
</evidence>
<dbReference type="PANTHER" id="PTHR43685:SF5">
    <property type="entry name" value="GLYCOSYLTRANSFERASE EPSE-RELATED"/>
    <property type="match status" value="1"/>
</dbReference>
<accession>A0A3L9LWU6</accession>
<dbReference type="AlphaFoldDB" id="A0A3L9LWU6"/>
<keyword evidence="3 5" id="KW-0808">Transferase</keyword>
<dbReference type="InterPro" id="IPR029044">
    <property type="entry name" value="Nucleotide-diphossugar_trans"/>
</dbReference>
<feature type="domain" description="Glycosyltransferase 2-like" evidence="4">
    <location>
        <begin position="17"/>
        <end position="149"/>
    </location>
</feature>
<dbReference type="GO" id="GO:0016757">
    <property type="term" value="F:glycosyltransferase activity"/>
    <property type="evidence" value="ECO:0007669"/>
    <property type="project" value="UniProtKB-KW"/>
</dbReference>
<dbReference type="OrthoDB" id="7665907at2"/>
<name>A0A3L9LWU6_9MICC</name>
<gene>
    <name evidence="5" type="ORF">EAE32_05765</name>
</gene>
<proteinExistence type="inferred from homology"/>
<dbReference type="Pfam" id="PF00535">
    <property type="entry name" value="Glycos_transf_2"/>
    <property type="match status" value="1"/>
</dbReference>
<comment type="similarity">
    <text evidence="1">Belongs to the glycosyltransferase 2 family.</text>
</comment>
<sequence length="286" mass="31597">MGLAEPLDPRSFPVPFSVLMPVYRADTPERIRRAVESNTVEQTRPPAEVLIVRDGPVPAPVQAELDRLASESPVPVRLLELPGNRGLAHALRLALPECEHDVVARADADDVAYPRRFETQLPVVEDGADVVGASMHEIGDDETSPVALRSAPVGAERIAAVSRRRNPLSHPTVVLRRSAVDAVGGYEDVPMAEDYWLWARLLHAGADVRNVAEPLVGYRISAGSYERRGGYRVLRAELGLQARLRELGHVGFLQWVTNVMVRGGYRFVPLRVRETAYRLMVGRRNG</sequence>
<organism evidence="5 6">
    <name type="scientific">Kocuria tytonicola</name>
    <dbReference type="NCBI Taxonomy" id="2055946"/>
    <lineage>
        <taxon>Bacteria</taxon>
        <taxon>Bacillati</taxon>
        <taxon>Actinomycetota</taxon>
        <taxon>Actinomycetes</taxon>
        <taxon>Micrococcales</taxon>
        <taxon>Micrococcaceae</taxon>
        <taxon>Kocuria</taxon>
    </lineage>
</organism>
<dbReference type="InterPro" id="IPR001173">
    <property type="entry name" value="Glyco_trans_2-like"/>
</dbReference>
<protein>
    <submittedName>
        <fullName evidence="5">Glycosyltransferase</fullName>
    </submittedName>
</protein>
<dbReference type="SUPFAM" id="SSF53448">
    <property type="entry name" value="Nucleotide-diphospho-sugar transferases"/>
    <property type="match status" value="1"/>
</dbReference>
<dbReference type="EMBL" id="RDEX01000001">
    <property type="protein sequence ID" value="RLY94661.1"/>
    <property type="molecule type" value="Genomic_DNA"/>
</dbReference>
<dbReference type="RefSeq" id="WP_121845759.1">
    <property type="nucleotide sequence ID" value="NZ_PHOA01000029.1"/>
</dbReference>
<evidence type="ECO:0000313" key="5">
    <source>
        <dbReference type="EMBL" id="RLY94661.1"/>
    </source>
</evidence>
<evidence type="ECO:0000256" key="1">
    <source>
        <dbReference type="ARBA" id="ARBA00006739"/>
    </source>
</evidence>
<keyword evidence="6" id="KW-1185">Reference proteome</keyword>
<evidence type="ECO:0000313" key="6">
    <source>
        <dbReference type="Proteomes" id="UP000277871"/>
    </source>
</evidence>